<dbReference type="InterPro" id="IPR035965">
    <property type="entry name" value="PAS-like_dom_sf"/>
</dbReference>
<dbReference type="GO" id="GO:0071732">
    <property type="term" value="P:cellular response to nitric oxide"/>
    <property type="evidence" value="ECO:0007669"/>
    <property type="project" value="UniProtKB-ARBA"/>
</dbReference>
<evidence type="ECO:0000259" key="4">
    <source>
        <dbReference type="PROSITE" id="PS50885"/>
    </source>
</evidence>
<feature type="domain" description="HAMP" evidence="4">
    <location>
        <begin position="166"/>
        <end position="218"/>
    </location>
</feature>
<dbReference type="InterPro" id="IPR003660">
    <property type="entry name" value="HAMP_dom"/>
</dbReference>
<dbReference type="SUPFAM" id="SSF55073">
    <property type="entry name" value="Nucleotide cyclase"/>
    <property type="match status" value="1"/>
</dbReference>
<dbReference type="GO" id="GO:0016020">
    <property type="term" value="C:membrane"/>
    <property type="evidence" value="ECO:0007669"/>
    <property type="project" value="InterPro"/>
</dbReference>
<dbReference type="SUPFAM" id="SSF158472">
    <property type="entry name" value="HAMP domain-like"/>
    <property type="match status" value="1"/>
</dbReference>
<feature type="domain" description="EAL" evidence="3">
    <location>
        <begin position="548"/>
        <end position="803"/>
    </location>
</feature>
<dbReference type="GO" id="GO:0071111">
    <property type="term" value="F:cyclic-guanylate-specific phosphodiesterase activity"/>
    <property type="evidence" value="ECO:0007669"/>
    <property type="project" value="UniProtKB-EC"/>
</dbReference>
<dbReference type="InterPro" id="IPR052155">
    <property type="entry name" value="Biofilm_reg_signaling"/>
</dbReference>
<evidence type="ECO:0000313" key="6">
    <source>
        <dbReference type="EMBL" id="APW38541.1"/>
    </source>
</evidence>
<dbReference type="InterPro" id="IPR001633">
    <property type="entry name" value="EAL_dom"/>
</dbReference>
<dbReference type="CDD" id="cd06225">
    <property type="entry name" value="HAMP"/>
    <property type="match status" value="1"/>
</dbReference>
<dbReference type="SMART" id="SM00304">
    <property type="entry name" value="HAMP"/>
    <property type="match status" value="1"/>
</dbReference>
<dbReference type="InterPro" id="IPR000160">
    <property type="entry name" value="GGDEF_dom"/>
</dbReference>
<dbReference type="NCBIfam" id="TIGR00229">
    <property type="entry name" value="sensory_box"/>
    <property type="match status" value="1"/>
</dbReference>
<comment type="catalytic activity">
    <reaction evidence="1">
        <text>3',3'-c-di-GMP + H2O = 5'-phosphoguanylyl(3'-&gt;5')guanosine + H(+)</text>
        <dbReference type="Rhea" id="RHEA:24902"/>
        <dbReference type="ChEBI" id="CHEBI:15377"/>
        <dbReference type="ChEBI" id="CHEBI:15378"/>
        <dbReference type="ChEBI" id="CHEBI:58754"/>
        <dbReference type="ChEBI" id="CHEBI:58805"/>
        <dbReference type="EC" id="3.1.4.52"/>
    </reaction>
    <physiologicalReaction direction="left-to-right" evidence="1">
        <dbReference type="Rhea" id="RHEA:24903"/>
    </physiologicalReaction>
</comment>
<dbReference type="CDD" id="cd01949">
    <property type="entry name" value="GGDEF"/>
    <property type="match status" value="1"/>
</dbReference>
<dbReference type="PANTHER" id="PTHR44757">
    <property type="entry name" value="DIGUANYLATE CYCLASE DGCP"/>
    <property type="match status" value="1"/>
</dbReference>
<gene>
    <name evidence="6" type="ORF">RD110_16130</name>
</gene>
<keyword evidence="2" id="KW-0472">Membrane</keyword>
<dbReference type="InterPro" id="IPR000014">
    <property type="entry name" value="PAS"/>
</dbReference>
<dbReference type="NCBIfam" id="TIGR00254">
    <property type="entry name" value="GGDEF"/>
    <property type="match status" value="1"/>
</dbReference>
<dbReference type="EMBL" id="CP019236">
    <property type="protein sequence ID" value="APW38541.1"/>
    <property type="molecule type" value="Genomic_DNA"/>
</dbReference>
<proteinExistence type="predicted"/>
<dbReference type="AlphaFoldDB" id="A0A1P8JXW7"/>
<dbReference type="Gene3D" id="3.30.450.20">
    <property type="entry name" value="PAS domain"/>
    <property type="match status" value="1"/>
</dbReference>
<dbReference type="Gene3D" id="3.30.70.270">
    <property type="match status" value="1"/>
</dbReference>
<evidence type="ECO:0000256" key="1">
    <source>
        <dbReference type="ARBA" id="ARBA00051114"/>
    </source>
</evidence>
<dbReference type="Pfam" id="PF00672">
    <property type="entry name" value="HAMP"/>
    <property type="match status" value="1"/>
</dbReference>
<dbReference type="PROSITE" id="PS50887">
    <property type="entry name" value="GGDEF"/>
    <property type="match status" value="1"/>
</dbReference>
<dbReference type="PROSITE" id="PS50883">
    <property type="entry name" value="EAL"/>
    <property type="match status" value="1"/>
</dbReference>
<evidence type="ECO:0000259" key="5">
    <source>
        <dbReference type="PROSITE" id="PS50887"/>
    </source>
</evidence>
<keyword evidence="2" id="KW-1133">Transmembrane helix</keyword>
<dbReference type="Gene3D" id="3.20.20.450">
    <property type="entry name" value="EAL domain"/>
    <property type="match status" value="1"/>
</dbReference>
<dbReference type="Proteomes" id="UP000186609">
    <property type="component" value="Chromosome"/>
</dbReference>
<feature type="transmembrane region" description="Helical" evidence="2">
    <location>
        <begin position="6"/>
        <end position="30"/>
    </location>
</feature>
<keyword evidence="7" id="KW-1185">Reference proteome</keyword>
<dbReference type="InterPro" id="IPR029787">
    <property type="entry name" value="Nucleotide_cyclase"/>
</dbReference>
<dbReference type="OrthoDB" id="9813903at2"/>
<sequence>MPKLSLRQVITLGVALGITLPALLLGSLVLKERHERELALRIGEPMAQYAQLLSSAMAMPIWNVDKAVAKQLVDSVMRNPDVVELTVMDEFGNVFVSAEENTRRRGTVLRQQRGVNLDGRPIGMVTVALSTARIEQQWWGDFAQLGLALLAQVGVSFLLVFLLVDRRVVRPLYKLQLATAKLARGELEQPLDWHRRDEIGSLALGLDQMRAALGALIAERDIKNADLRQELHDRLQAEEALRLTDAKFKAIFHASPLAMTVSRHAPGHPIVDINDAGLRQFGGSREMRLGQSHGLLWRRARDQAHALEVIEHTGEIKGFEAWLRRIGDQAGDEDDNAILCEISGRMVALGSEQLIILVLEDVTERKRAAEMIWNQANFDRLTGLPNRHLFQERLEQEMAEAAREGRSLALVFFDLDLFKEVNDTLGHEMGDVLLQEAARRLRVGVRQNDLLARLGGDEFTLILSGLADIGDVHQIVQDALERLVEPFVLGGQQVHISTSAGVTFYPQDATLVETLLKNADQAMYAAKSQGRNRYNVFTPSMQDAAQKRMRLINDLRVAMAEKQFSIHYQPIVDLRTGQVHKAEALIRWRHPVEGLVSPADFIPIAEETGMIVELGDWVFREAVKQVAAWRRTHHPQFQVSVNVSPMQFRNEGIDQASWLAHLSAMGVPGQGVLVEITEGLLMDAGHNVSGQLQVFRQAGIGLSLDDFGTGYSSLSYLKKFDIDFLKIDQSFVRNLTTDPDDMALCNVIIVMAHTLGLKVVAEGVETPAQRDLLAAAGCDYGQGYLFARPAPAGEMPFALPMAGLNRP</sequence>
<dbReference type="FunFam" id="3.20.20.450:FF:000001">
    <property type="entry name" value="Cyclic di-GMP phosphodiesterase yahA"/>
    <property type="match status" value="1"/>
</dbReference>
<dbReference type="PANTHER" id="PTHR44757:SF2">
    <property type="entry name" value="BIOFILM ARCHITECTURE MAINTENANCE PROTEIN MBAA"/>
    <property type="match status" value="1"/>
</dbReference>
<feature type="domain" description="GGDEF" evidence="5">
    <location>
        <begin position="406"/>
        <end position="539"/>
    </location>
</feature>
<dbReference type="SMART" id="SM00267">
    <property type="entry name" value="GGDEF"/>
    <property type="match status" value="1"/>
</dbReference>
<evidence type="ECO:0000259" key="3">
    <source>
        <dbReference type="PROSITE" id="PS50883"/>
    </source>
</evidence>
<dbReference type="Gene3D" id="6.10.340.10">
    <property type="match status" value="1"/>
</dbReference>
<reference evidence="6 7" key="1">
    <citation type="submission" date="2017-01" db="EMBL/GenBank/DDBJ databases">
        <authorList>
            <person name="Mah S.A."/>
            <person name="Swanson W.J."/>
            <person name="Moy G.W."/>
            <person name="Vacquier V.D."/>
        </authorList>
    </citation>
    <scope>NUCLEOTIDE SEQUENCE [LARGE SCALE GENOMIC DNA]</scope>
    <source>
        <strain evidence="6 7">DCY110</strain>
    </source>
</reference>
<dbReference type="SMART" id="SM00052">
    <property type="entry name" value="EAL"/>
    <property type="match status" value="1"/>
</dbReference>
<dbReference type="KEGG" id="rhy:RD110_16130"/>
<evidence type="ECO:0000313" key="7">
    <source>
        <dbReference type="Proteomes" id="UP000186609"/>
    </source>
</evidence>
<dbReference type="InterPro" id="IPR043128">
    <property type="entry name" value="Rev_trsase/Diguanyl_cyclase"/>
</dbReference>
<accession>A0A1P8JXW7</accession>
<dbReference type="FunFam" id="3.30.70.270:FF:000001">
    <property type="entry name" value="Diguanylate cyclase domain protein"/>
    <property type="match status" value="1"/>
</dbReference>
<dbReference type="CDD" id="cd01948">
    <property type="entry name" value="EAL"/>
    <property type="match status" value="1"/>
</dbReference>
<dbReference type="Pfam" id="PF00990">
    <property type="entry name" value="GGDEF"/>
    <property type="match status" value="1"/>
</dbReference>
<evidence type="ECO:0008006" key="8">
    <source>
        <dbReference type="Google" id="ProtNLM"/>
    </source>
</evidence>
<dbReference type="PROSITE" id="PS50885">
    <property type="entry name" value="HAMP"/>
    <property type="match status" value="1"/>
</dbReference>
<dbReference type="GO" id="GO:0007165">
    <property type="term" value="P:signal transduction"/>
    <property type="evidence" value="ECO:0007669"/>
    <property type="project" value="InterPro"/>
</dbReference>
<dbReference type="SUPFAM" id="SSF141868">
    <property type="entry name" value="EAL domain-like"/>
    <property type="match status" value="1"/>
</dbReference>
<keyword evidence="2" id="KW-0812">Transmembrane</keyword>
<evidence type="ECO:0000256" key="2">
    <source>
        <dbReference type="SAM" id="Phobius"/>
    </source>
</evidence>
<dbReference type="STRING" id="1842727.RD110_16130"/>
<organism evidence="6 7">
    <name type="scientific">Rhodoferax koreensis</name>
    <dbReference type="NCBI Taxonomy" id="1842727"/>
    <lineage>
        <taxon>Bacteria</taxon>
        <taxon>Pseudomonadati</taxon>
        <taxon>Pseudomonadota</taxon>
        <taxon>Betaproteobacteria</taxon>
        <taxon>Burkholderiales</taxon>
        <taxon>Comamonadaceae</taxon>
        <taxon>Rhodoferax</taxon>
    </lineage>
</organism>
<protein>
    <recommendedName>
        <fullName evidence="8">GGDEF domain-containing protein</fullName>
    </recommendedName>
</protein>
<dbReference type="SUPFAM" id="SSF55785">
    <property type="entry name" value="PYP-like sensor domain (PAS domain)"/>
    <property type="match status" value="1"/>
</dbReference>
<feature type="transmembrane region" description="Helical" evidence="2">
    <location>
        <begin position="142"/>
        <end position="164"/>
    </location>
</feature>
<dbReference type="RefSeq" id="WP_076200420.1">
    <property type="nucleotide sequence ID" value="NZ_CP019236.1"/>
</dbReference>
<dbReference type="Pfam" id="PF00563">
    <property type="entry name" value="EAL"/>
    <property type="match status" value="1"/>
</dbReference>
<dbReference type="InterPro" id="IPR035919">
    <property type="entry name" value="EAL_sf"/>
</dbReference>
<name>A0A1P8JXW7_9BURK</name>